<protein>
    <submittedName>
        <fullName evidence="2">Uncharacterized protein</fullName>
    </submittedName>
</protein>
<keyword evidence="3" id="KW-1185">Reference proteome</keyword>
<evidence type="ECO:0000313" key="3">
    <source>
        <dbReference type="Proteomes" id="UP001148018"/>
    </source>
</evidence>
<evidence type="ECO:0000313" key="2">
    <source>
        <dbReference type="EMBL" id="KAJ3591398.1"/>
    </source>
</evidence>
<name>A0A9Q0DN67_9TELE</name>
<comment type="caution">
    <text evidence="2">The sequence shown here is derived from an EMBL/GenBank/DDBJ whole genome shotgun (WGS) entry which is preliminary data.</text>
</comment>
<feature type="compositionally biased region" description="Basic and acidic residues" evidence="1">
    <location>
        <begin position="1"/>
        <end position="31"/>
    </location>
</feature>
<dbReference type="EMBL" id="JANIIK010000114">
    <property type="protein sequence ID" value="KAJ3591398.1"/>
    <property type="molecule type" value="Genomic_DNA"/>
</dbReference>
<dbReference type="AlphaFoldDB" id="A0A9Q0DN67"/>
<feature type="region of interest" description="Disordered" evidence="1">
    <location>
        <begin position="1"/>
        <end position="104"/>
    </location>
</feature>
<reference evidence="2" key="1">
    <citation type="submission" date="2022-07" db="EMBL/GenBank/DDBJ databases">
        <title>Chromosome-level genome of Muraenolepis orangiensis.</title>
        <authorList>
            <person name="Kim J."/>
        </authorList>
    </citation>
    <scope>NUCLEOTIDE SEQUENCE</scope>
    <source>
        <strain evidence="2">KU_S4_2022</strain>
        <tissue evidence="2">Muscle</tissue>
    </source>
</reference>
<evidence type="ECO:0000256" key="1">
    <source>
        <dbReference type="SAM" id="MobiDB-lite"/>
    </source>
</evidence>
<gene>
    <name evidence="2" type="ORF">NHX12_009343</name>
</gene>
<feature type="compositionally biased region" description="Basic and acidic residues" evidence="1">
    <location>
        <begin position="54"/>
        <end position="104"/>
    </location>
</feature>
<sequence length="104" mass="12523">MREGREERNVERGGERTEDEQGRREERRAEAEEGCEGLPARAEGERRGMKRRRGSEEANVKEEDRERRRRISERGEQQRWVREVGAREEGGWQERKREDRDGEE</sequence>
<accession>A0A9Q0DN67</accession>
<proteinExistence type="predicted"/>
<organism evidence="2 3">
    <name type="scientific">Muraenolepis orangiensis</name>
    <name type="common">Patagonian moray cod</name>
    <dbReference type="NCBI Taxonomy" id="630683"/>
    <lineage>
        <taxon>Eukaryota</taxon>
        <taxon>Metazoa</taxon>
        <taxon>Chordata</taxon>
        <taxon>Craniata</taxon>
        <taxon>Vertebrata</taxon>
        <taxon>Euteleostomi</taxon>
        <taxon>Actinopterygii</taxon>
        <taxon>Neopterygii</taxon>
        <taxon>Teleostei</taxon>
        <taxon>Neoteleostei</taxon>
        <taxon>Acanthomorphata</taxon>
        <taxon>Zeiogadaria</taxon>
        <taxon>Gadariae</taxon>
        <taxon>Gadiformes</taxon>
        <taxon>Muraenolepidoidei</taxon>
        <taxon>Muraenolepididae</taxon>
        <taxon>Muraenolepis</taxon>
    </lineage>
</organism>
<dbReference type="Proteomes" id="UP001148018">
    <property type="component" value="Unassembled WGS sequence"/>
</dbReference>